<feature type="non-terminal residue" evidence="1">
    <location>
        <position position="1"/>
    </location>
</feature>
<organism evidence="1 2">
    <name type="scientific">Diploptera punctata</name>
    <name type="common">Pacific beetle cockroach</name>
    <dbReference type="NCBI Taxonomy" id="6984"/>
    <lineage>
        <taxon>Eukaryota</taxon>
        <taxon>Metazoa</taxon>
        <taxon>Ecdysozoa</taxon>
        <taxon>Arthropoda</taxon>
        <taxon>Hexapoda</taxon>
        <taxon>Insecta</taxon>
        <taxon>Pterygota</taxon>
        <taxon>Neoptera</taxon>
        <taxon>Polyneoptera</taxon>
        <taxon>Dictyoptera</taxon>
        <taxon>Blattodea</taxon>
        <taxon>Blaberoidea</taxon>
        <taxon>Blaberidae</taxon>
        <taxon>Diplopterinae</taxon>
        <taxon>Diploptera</taxon>
    </lineage>
</organism>
<gene>
    <name evidence="1" type="ORF">L9F63_022240</name>
</gene>
<proteinExistence type="predicted"/>
<reference evidence="1" key="2">
    <citation type="submission" date="2023-05" db="EMBL/GenBank/DDBJ databases">
        <authorList>
            <person name="Fouks B."/>
        </authorList>
    </citation>
    <scope>NUCLEOTIDE SEQUENCE</scope>
    <source>
        <strain evidence="1">Stay&amp;Tobe</strain>
        <tissue evidence="1">Testes</tissue>
    </source>
</reference>
<name>A0AAD7ZMF0_DIPPU</name>
<keyword evidence="2" id="KW-1185">Reference proteome</keyword>
<dbReference type="EMBL" id="JASPKZ010007603">
    <property type="protein sequence ID" value="KAJ9583419.1"/>
    <property type="molecule type" value="Genomic_DNA"/>
</dbReference>
<accession>A0AAD7ZMF0</accession>
<protein>
    <submittedName>
        <fullName evidence="1">Uncharacterized protein</fullName>
    </submittedName>
</protein>
<evidence type="ECO:0000313" key="1">
    <source>
        <dbReference type="EMBL" id="KAJ9583419.1"/>
    </source>
</evidence>
<sequence length="53" mass="5898">PTIGLTRQPAGYLLRGNLNKLELPKTIFGQTYSILCSGERYGPLSPYLDDDKL</sequence>
<feature type="non-terminal residue" evidence="1">
    <location>
        <position position="53"/>
    </location>
</feature>
<dbReference type="Proteomes" id="UP001233999">
    <property type="component" value="Unassembled WGS sequence"/>
</dbReference>
<dbReference type="AlphaFoldDB" id="A0AAD7ZMF0"/>
<reference evidence="1" key="1">
    <citation type="journal article" date="2023" name="IScience">
        <title>Live-bearing cockroach genome reveals convergent evolutionary mechanisms linked to viviparity in insects and beyond.</title>
        <authorList>
            <person name="Fouks B."/>
            <person name="Harrison M.C."/>
            <person name="Mikhailova A.A."/>
            <person name="Marchal E."/>
            <person name="English S."/>
            <person name="Carruthers M."/>
            <person name="Jennings E.C."/>
            <person name="Chiamaka E.L."/>
            <person name="Frigard R.A."/>
            <person name="Pippel M."/>
            <person name="Attardo G.M."/>
            <person name="Benoit J.B."/>
            <person name="Bornberg-Bauer E."/>
            <person name="Tobe S.S."/>
        </authorList>
    </citation>
    <scope>NUCLEOTIDE SEQUENCE</scope>
    <source>
        <strain evidence="1">Stay&amp;Tobe</strain>
    </source>
</reference>
<evidence type="ECO:0000313" key="2">
    <source>
        <dbReference type="Proteomes" id="UP001233999"/>
    </source>
</evidence>
<comment type="caution">
    <text evidence="1">The sequence shown here is derived from an EMBL/GenBank/DDBJ whole genome shotgun (WGS) entry which is preliminary data.</text>
</comment>